<protein>
    <recommendedName>
        <fullName evidence="4">TonB C-terminal domain-containing protein</fullName>
    </recommendedName>
</protein>
<keyword evidence="1" id="KW-0732">Signal</keyword>
<sequence length="118" mass="12249">MKHASIILCVLAASVMPVANAQIAGDTPARAFEIKVEGAVAPSGLHQLTYPYLSGVKSRAGSCDLSVKVDNNGNIGAVSVEACSSDDFAAEASKLVAQDDTVAVAQVHPLHIEWTMDN</sequence>
<organism evidence="2 3">
    <name type="scientific">Hirschia litorea</name>
    <dbReference type="NCBI Taxonomy" id="1199156"/>
    <lineage>
        <taxon>Bacteria</taxon>
        <taxon>Pseudomonadati</taxon>
        <taxon>Pseudomonadota</taxon>
        <taxon>Alphaproteobacteria</taxon>
        <taxon>Hyphomonadales</taxon>
        <taxon>Hyphomonadaceae</taxon>
        <taxon>Hirschia</taxon>
    </lineage>
</organism>
<dbReference type="Proteomes" id="UP001596492">
    <property type="component" value="Unassembled WGS sequence"/>
</dbReference>
<keyword evidence="3" id="KW-1185">Reference proteome</keyword>
<dbReference type="RefSeq" id="WP_382167029.1">
    <property type="nucleotide sequence ID" value="NZ_JBHTBR010000005.1"/>
</dbReference>
<feature type="signal peptide" evidence="1">
    <location>
        <begin position="1"/>
        <end position="21"/>
    </location>
</feature>
<evidence type="ECO:0000313" key="3">
    <source>
        <dbReference type="Proteomes" id="UP001596492"/>
    </source>
</evidence>
<dbReference type="EMBL" id="JBHTBR010000005">
    <property type="protein sequence ID" value="MFC7291790.1"/>
    <property type="molecule type" value="Genomic_DNA"/>
</dbReference>
<name>A0ABW2IKV8_9PROT</name>
<feature type="chain" id="PRO_5045889656" description="TonB C-terminal domain-containing protein" evidence="1">
    <location>
        <begin position="22"/>
        <end position="118"/>
    </location>
</feature>
<proteinExistence type="predicted"/>
<accession>A0ABW2IKV8</accession>
<gene>
    <name evidence="2" type="ORF">ACFQS8_09205</name>
</gene>
<evidence type="ECO:0008006" key="4">
    <source>
        <dbReference type="Google" id="ProtNLM"/>
    </source>
</evidence>
<evidence type="ECO:0000256" key="1">
    <source>
        <dbReference type="SAM" id="SignalP"/>
    </source>
</evidence>
<reference evidence="3" key="1">
    <citation type="journal article" date="2019" name="Int. J. Syst. Evol. Microbiol.">
        <title>The Global Catalogue of Microorganisms (GCM) 10K type strain sequencing project: providing services to taxonomists for standard genome sequencing and annotation.</title>
        <authorList>
            <consortium name="The Broad Institute Genomics Platform"/>
            <consortium name="The Broad Institute Genome Sequencing Center for Infectious Disease"/>
            <person name="Wu L."/>
            <person name="Ma J."/>
        </authorList>
    </citation>
    <scope>NUCLEOTIDE SEQUENCE [LARGE SCALE GENOMIC DNA]</scope>
    <source>
        <strain evidence="3">CCUG 51308</strain>
    </source>
</reference>
<comment type="caution">
    <text evidence="2">The sequence shown here is derived from an EMBL/GenBank/DDBJ whole genome shotgun (WGS) entry which is preliminary data.</text>
</comment>
<evidence type="ECO:0000313" key="2">
    <source>
        <dbReference type="EMBL" id="MFC7291790.1"/>
    </source>
</evidence>